<name>A0A0L7KW53_OPEBR</name>
<dbReference type="Proteomes" id="UP000037510">
    <property type="component" value="Unassembled WGS sequence"/>
</dbReference>
<feature type="region of interest" description="Disordered" evidence="1">
    <location>
        <begin position="64"/>
        <end position="86"/>
    </location>
</feature>
<comment type="caution">
    <text evidence="2">The sequence shown here is derived from an EMBL/GenBank/DDBJ whole genome shotgun (WGS) entry which is preliminary data.</text>
</comment>
<organism evidence="2 3">
    <name type="scientific">Operophtera brumata</name>
    <name type="common">Winter moth</name>
    <name type="synonym">Phalaena brumata</name>
    <dbReference type="NCBI Taxonomy" id="104452"/>
    <lineage>
        <taxon>Eukaryota</taxon>
        <taxon>Metazoa</taxon>
        <taxon>Ecdysozoa</taxon>
        <taxon>Arthropoda</taxon>
        <taxon>Hexapoda</taxon>
        <taxon>Insecta</taxon>
        <taxon>Pterygota</taxon>
        <taxon>Neoptera</taxon>
        <taxon>Endopterygota</taxon>
        <taxon>Lepidoptera</taxon>
        <taxon>Glossata</taxon>
        <taxon>Ditrysia</taxon>
        <taxon>Geometroidea</taxon>
        <taxon>Geometridae</taxon>
        <taxon>Larentiinae</taxon>
        <taxon>Operophtera</taxon>
    </lineage>
</organism>
<dbReference type="EMBL" id="JTDY01005169">
    <property type="protein sequence ID" value="KOB67296.1"/>
    <property type="molecule type" value="Genomic_DNA"/>
</dbReference>
<reference evidence="2 3" key="1">
    <citation type="journal article" date="2015" name="Genome Biol. Evol.">
        <title>The genome of winter moth (Operophtera brumata) provides a genomic perspective on sexual dimorphism and phenology.</title>
        <authorList>
            <person name="Derks M.F."/>
            <person name="Smit S."/>
            <person name="Salis L."/>
            <person name="Schijlen E."/>
            <person name="Bossers A."/>
            <person name="Mateman C."/>
            <person name="Pijl A.S."/>
            <person name="de Ridder D."/>
            <person name="Groenen M.A."/>
            <person name="Visser M.E."/>
            <person name="Megens H.J."/>
        </authorList>
    </citation>
    <scope>NUCLEOTIDE SEQUENCE [LARGE SCALE GENOMIC DNA]</scope>
    <source>
        <strain evidence="2">WM2013NL</strain>
        <tissue evidence="2">Head and thorax</tissue>
    </source>
</reference>
<gene>
    <name evidence="2" type="ORF">OBRU01_20283</name>
</gene>
<feature type="compositionally biased region" description="Polar residues" evidence="1">
    <location>
        <begin position="76"/>
        <end position="86"/>
    </location>
</feature>
<evidence type="ECO:0000313" key="2">
    <source>
        <dbReference type="EMBL" id="KOB67296.1"/>
    </source>
</evidence>
<dbReference type="AlphaFoldDB" id="A0A0L7KW53"/>
<sequence length="224" mass="24738">MLKFSGSIIWRLSTRGSFRKYSSSGATVVMKDKIDLTRNISDTIPKINVEAKDSPGLVAAAFASLNSPESDGRTPSPKSAKQTRTQQIDNQILKASDVNSLLVVAEMPVVSRRHALKVMKALNQKGRRSTPLLRALSHNITRQSDVIDLKRSADLLFSMASLNFPDPVLLDRICNDVIECLPSNKDKPAVVNSIIVSLGLMKYRHEPALSAITTWLLTHRSVYL</sequence>
<evidence type="ECO:0000313" key="3">
    <source>
        <dbReference type="Proteomes" id="UP000037510"/>
    </source>
</evidence>
<evidence type="ECO:0000256" key="1">
    <source>
        <dbReference type="SAM" id="MobiDB-lite"/>
    </source>
</evidence>
<proteinExistence type="predicted"/>
<dbReference type="STRING" id="104452.A0A0L7KW53"/>
<accession>A0A0L7KW53</accession>
<keyword evidence="3" id="KW-1185">Reference proteome</keyword>
<protein>
    <submittedName>
        <fullName evidence="2">Uncharacterized protein</fullName>
    </submittedName>
</protein>